<dbReference type="Pfam" id="PF02037">
    <property type="entry name" value="SAP"/>
    <property type="match status" value="1"/>
</dbReference>
<sequence>MALYTLNISELRTELQSRGLDSKGNHATLVRRLNKAMEDEWGKVSENMDFVIEKETTKMDFDKEQFQHKLEELRSRCSKLSDCYRDVSCIEKKLEEILEHQNVLYKESTEKSNISVLNLYQRNFVTDMENVRNVMVTGLETLLEIKNKKN</sequence>
<proteinExistence type="predicted"/>
<dbReference type="PROSITE" id="PS50800">
    <property type="entry name" value="SAP"/>
    <property type="match status" value="1"/>
</dbReference>
<organism evidence="2">
    <name type="scientific">Clastoptera arizonana</name>
    <name type="common">Arizona spittle bug</name>
    <dbReference type="NCBI Taxonomy" id="38151"/>
    <lineage>
        <taxon>Eukaryota</taxon>
        <taxon>Metazoa</taxon>
        <taxon>Ecdysozoa</taxon>
        <taxon>Arthropoda</taxon>
        <taxon>Hexapoda</taxon>
        <taxon>Insecta</taxon>
        <taxon>Pterygota</taxon>
        <taxon>Neoptera</taxon>
        <taxon>Paraneoptera</taxon>
        <taxon>Hemiptera</taxon>
        <taxon>Auchenorrhyncha</taxon>
        <taxon>Cercopoidea</taxon>
        <taxon>Clastopteridae</taxon>
        <taxon>Clastoptera</taxon>
    </lineage>
</organism>
<dbReference type="Gene3D" id="1.10.720.30">
    <property type="entry name" value="SAP domain"/>
    <property type="match status" value="1"/>
</dbReference>
<dbReference type="SUPFAM" id="SSF68906">
    <property type="entry name" value="SAP domain"/>
    <property type="match status" value="1"/>
</dbReference>
<gene>
    <name evidence="2" type="ORF">g.21801</name>
</gene>
<accession>A0A1B6CE62</accession>
<dbReference type="InterPro" id="IPR036361">
    <property type="entry name" value="SAP_dom_sf"/>
</dbReference>
<feature type="domain" description="SAP" evidence="1">
    <location>
        <begin position="3"/>
        <end position="37"/>
    </location>
</feature>
<protein>
    <recommendedName>
        <fullName evidence="1">SAP domain-containing protein</fullName>
    </recommendedName>
</protein>
<evidence type="ECO:0000259" key="1">
    <source>
        <dbReference type="PROSITE" id="PS50800"/>
    </source>
</evidence>
<dbReference type="EMBL" id="GEDC01025586">
    <property type="protein sequence ID" value="JAS11712.1"/>
    <property type="molecule type" value="Transcribed_RNA"/>
</dbReference>
<dbReference type="InterPro" id="IPR003034">
    <property type="entry name" value="SAP_dom"/>
</dbReference>
<dbReference type="AlphaFoldDB" id="A0A1B6CE62"/>
<reference evidence="2" key="1">
    <citation type="submission" date="2015-12" db="EMBL/GenBank/DDBJ databases">
        <title>De novo transcriptome assembly of four potential Pierce s Disease insect vectors from Arizona vineyards.</title>
        <authorList>
            <person name="Tassone E.E."/>
        </authorList>
    </citation>
    <scope>NUCLEOTIDE SEQUENCE</scope>
</reference>
<dbReference type="SMART" id="SM00513">
    <property type="entry name" value="SAP"/>
    <property type="match status" value="1"/>
</dbReference>
<evidence type="ECO:0000313" key="2">
    <source>
        <dbReference type="EMBL" id="JAS11712.1"/>
    </source>
</evidence>
<name>A0A1B6CE62_9HEMI</name>